<dbReference type="PROSITE" id="PS50234">
    <property type="entry name" value="VWFA"/>
    <property type="match status" value="1"/>
</dbReference>
<dbReference type="SMART" id="SM00271">
    <property type="entry name" value="DnaJ"/>
    <property type="match status" value="1"/>
</dbReference>
<name>A0A8J6NJE8_9CHLR</name>
<dbReference type="InterPro" id="IPR036869">
    <property type="entry name" value="J_dom_sf"/>
</dbReference>
<protein>
    <submittedName>
        <fullName evidence="3">VWA domain-containing protein</fullName>
    </submittedName>
</protein>
<dbReference type="Gene3D" id="1.10.287.110">
    <property type="entry name" value="DnaJ domain"/>
    <property type="match status" value="1"/>
</dbReference>
<reference evidence="3 4" key="1">
    <citation type="submission" date="2020-08" db="EMBL/GenBank/DDBJ databases">
        <title>Bridging the membrane lipid divide: bacteria of the FCB group superphylum have the potential to synthesize archaeal ether lipids.</title>
        <authorList>
            <person name="Villanueva L."/>
            <person name="Von Meijenfeldt F.A.B."/>
            <person name="Westbye A.B."/>
            <person name="Yadav S."/>
            <person name="Hopmans E.C."/>
            <person name="Dutilh B.E."/>
            <person name="Sinninghe Damste J.S."/>
        </authorList>
    </citation>
    <scope>NUCLEOTIDE SEQUENCE [LARGE SCALE GENOMIC DNA]</scope>
    <source>
        <strain evidence="3">NIOZ-UU36</strain>
    </source>
</reference>
<gene>
    <name evidence="3" type="ORF">H8E29_06645</name>
</gene>
<evidence type="ECO:0000259" key="2">
    <source>
        <dbReference type="PROSITE" id="PS50234"/>
    </source>
</evidence>
<dbReference type="PANTHER" id="PTHR45737:SF6">
    <property type="entry name" value="VON WILLEBRAND FACTOR A DOMAIN-CONTAINING PROTEIN 5A"/>
    <property type="match status" value="1"/>
</dbReference>
<evidence type="ECO:0000313" key="4">
    <source>
        <dbReference type="Proteomes" id="UP000614469"/>
    </source>
</evidence>
<dbReference type="Pfam" id="PF00092">
    <property type="entry name" value="VWA"/>
    <property type="match status" value="1"/>
</dbReference>
<organism evidence="3 4">
    <name type="scientific">Candidatus Desulfolinea nitratireducens</name>
    <dbReference type="NCBI Taxonomy" id="2841698"/>
    <lineage>
        <taxon>Bacteria</taxon>
        <taxon>Bacillati</taxon>
        <taxon>Chloroflexota</taxon>
        <taxon>Anaerolineae</taxon>
        <taxon>Anaerolineales</taxon>
        <taxon>Anaerolineales incertae sedis</taxon>
        <taxon>Candidatus Desulfolinea</taxon>
    </lineage>
</organism>
<dbReference type="InterPro" id="IPR001623">
    <property type="entry name" value="DnaJ_domain"/>
</dbReference>
<accession>A0A8J6NJE8</accession>
<dbReference type="CDD" id="cd06257">
    <property type="entry name" value="DnaJ"/>
    <property type="match status" value="1"/>
</dbReference>
<evidence type="ECO:0000259" key="1">
    <source>
        <dbReference type="PROSITE" id="PS50076"/>
    </source>
</evidence>
<dbReference type="AlphaFoldDB" id="A0A8J6NJE8"/>
<sequence>MSTLLDYYALLGINRDATQDEIKQAYFDAAQPLHPDKNEASGETELFENIQQAYDLLSNPEKRAQYDATLVPEEEIISPIVHRVLYSRQSLVRLNETQLIYALLEWKSRENEKEVISPPLNICLVLDCSTSMKGSNIEMAKAAAIHLVRSLRQQDIFSIVTFSDRAQVLVPSSLQPDRQRMETQIRRVNPSGGTEILQGLLVGVEEVRRNLSDEWVNHVILLTDGQTYGDEAEALALAERTAEQGIGISGLGIGQDWNDDFLDELAAKTGSSSSYIAEPQEIQRFLEEKFRQLTKVFAENVELTIKNAPNIDLTYAFRLQPNATHLSAEKAIQLGVLLRDQPLSLLLEFEIKPTAILQDEAELLNGSLKFDILSKSLPTPPMRVRLSRNVTEKAILEPPSPTLVQALANLNLYRMQEKAQEEADAGNYNEASIRL</sequence>
<dbReference type="SMART" id="SM00327">
    <property type="entry name" value="VWA"/>
    <property type="match status" value="1"/>
</dbReference>
<dbReference type="InterPro" id="IPR002035">
    <property type="entry name" value="VWF_A"/>
</dbReference>
<dbReference type="Gene3D" id="3.40.50.410">
    <property type="entry name" value="von Willebrand factor, type A domain"/>
    <property type="match status" value="1"/>
</dbReference>
<dbReference type="InterPro" id="IPR018253">
    <property type="entry name" value="DnaJ_domain_CS"/>
</dbReference>
<dbReference type="PRINTS" id="PR00625">
    <property type="entry name" value="JDOMAIN"/>
</dbReference>
<feature type="non-terminal residue" evidence="3">
    <location>
        <position position="435"/>
    </location>
</feature>
<dbReference type="Pfam" id="PF00226">
    <property type="entry name" value="DnaJ"/>
    <property type="match status" value="1"/>
</dbReference>
<dbReference type="SUPFAM" id="SSF46565">
    <property type="entry name" value="Chaperone J-domain"/>
    <property type="match status" value="1"/>
</dbReference>
<dbReference type="InterPro" id="IPR036465">
    <property type="entry name" value="vWFA_dom_sf"/>
</dbReference>
<evidence type="ECO:0000313" key="3">
    <source>
        <dbReference type="EMBL" id="MBC8334922.1"/>
    </source>
</evidence>
<dbReference type="PANTHER" id="PTHR45737">
    <property type="entry name" value="VON WILLEBRAND FACTOR A DOMAIN-CONTAINING PROTEIN 5A"/>
    <property type="match status" value="1"/>
</dbReference>
<comment type="caution">
    <text evidence="3">The sequence shown here is derived from an EMBL/GenBank/DDBJ whole genome shotgun (WGS) entry which is preliminary data.</text>
</comment>
<feature type="domain" description="J" evidence="1">
    <location>
        <begin position="6"/>
        <end position="70"/>
    </location>
</feature>
<dbReference type="PROSITE" id="PS50076">
    <property type="entry name" value="DNAJ_2"/>
    <property type="match status" value="1"/>
</dbReference>
<dbReference type="SUPFAM" id="SSF53300">
    <property type="entry name" value="vWA-like"/>
    <property type="match status" value="1"/>
</dbReference>
<feature type="domain" description="VWFA" evidence="2">
    <location>
        <begin position="121"/>
        <end position="301"/>
    </location>
</feature>
<dbReference type="PROSITE" id="PS00636">
    <property type="entry name" value="DNAJ_1"/>
    <property type="match status" value="1"/>
</dbReference>
<dbReference type="Proteomes" id="UP000614469">
    <property type="component" value="Unassembled WGS sequence"/>
</dbReference>
<proteinExistence type="predicted"/>
<dbReference type="EMBL" id="JACNJN010000085">
    <property type="protein sequence ID" value="MBC8334922.1"/>
    <property type="molecule type" value="Genomic_DNA"/>
</dbReference>